<comment type="caution">
    <text evidence="3">The sequence shown here is derived from an EMBL/GenBank/DDBJ whole genome shotgun (WGS) entry which is preliminary data.</text>
</comment>
<sequence>MKTILILLFALGFLSACKKTNTENVVPEPELTKFFKSESTVSYERNAQVNIRANILKLKKNTYVSVDWGDGNKDSANLILGEIDPAISYVSFSHKYQKNDNYKVLLKAVNSSMTDTLSVPITITNKEVPPVADFSYEILEGGRVKFKNLSKGNIATYYWSDSKVGYWTYEQEPQFIYELNDTYSVSLTVNDSLGQYSTIVKQIPIINANGRQLASFKGTIFGKDYDWIENNVDCRAFLREIDPGRTALINYFTKSVSPDEHWQISVVGTFYVMSAMYFDPVKRYTKFKENLTVGVKSVGNQGTNQWNAGIYLQTQANDGFRYRFFNDDPNASIEITEVKEVDQPGLFKDVYNKAFWVTFKLKAEFKDLGKIEGTLKTRYMVYRIM</sequence>
<gene>
    <name evidence="3" type="ORF">ACFSR2_16840</name>
</gene>
<dbReference type="RefSeq" id="WP_340237545.1">
    <property type="nucleotide sequence ID" value="NZ_JBBEWC010000008.1"/>
</dbReference>
<evidence type="ECO:0000313" key="3">
    <source>
        <dbReference type="EMBL" id="MFD2522566.1"/>
    </source>
</evidence>
<dbReference type="EMBL" id="JBHULC010000021">
    <property type="protein sequence ID" value="MFD2522566.1"/>
    <property type="molecule type" value="Genomic_DNA"/>
</dbReference>
<proteinExistence type="predicted"/>
<dbReference type="Gene3D" id="2.60.40.10">
    <property type="entry name" value="Immunoglobulins"/>
    <property type="match status" value="2"/>
</dbReference>
<dbReference type="InterPro" id="IPR013783">
    <property type="entry name" value="Ig-like_fold"/>
</dbReference>
<dbReference type="PROSITE" id="PS51257">
    <property type="entry name" value="PROKAR_LIPOPROTEIN"/>
    <property type="match status" value="1"/>
</dbReference>
<protein>
    <submittedName>
        <fullName evidence="3">PKD domain-containing protein</fullName>
    </submittedName>
</protein>
<dbReference type="Proteomes" id="UP001597510">
    <property type="component" value="Unassembled WGS sequence"/>
</dbReference>
<keyword evidence="4" id="KW-1185">Reference proteome</keyword>
<feature type="domain" description="PKD/Chitinase" evidence="2">
    <location>
        <begin position="38"/>
        <end position="126"/>
    </location>
</feature>
<feature type="domain" description="PKD/Chitinase" evidence="2">
    <location>
        <begin position="131"/>
        <end position="208"/>
    </location>
</feature>
<evidence type="ECO:0000256" key="1">
    <source>
        <dbReference type="SAM" id="SignalP"/>
    </source>
</evidence>
<reference evidence="4" key="1">
    <citation type="journal article" date="2019" name="Int. J. Syst. Evol. Microbiol.">
        <title>The Global Catalogue of Microorganisms (GCM) 10K type strain sequencing project: providing services to taxonomists for standard genome sequencing and annotation.</title>
        <authorList>
            <consortium name="The Broad Institute Genomics Platform"/>
            <consortium name="The Broad Institute Genome Sequencing Center for Infectious Disease"/>
            <person name="Wu L."/>
            <person name="Ma J."/>
        </authorList>
    </citation>
    <scope>NUCLEOTIDE SEQUENCE [LARGE SCALE GENOMIC DNA]</scope>
    <source>
        <strain evidence="4">KCTC 52344</strain>
    </source>
</reference>
<name>A0ABW5J945_9BACT</name>
<feature type="chain" id="PRO_5045655138" evidence="1">
    <location>
        <begin position="19"/>
        <end position="385"/>
    </location>
</feature>
<keyword evidence="1" id="KW-0732">Signal</keyword>
<dbReference type="CDD" id="cd00146">
    <property type="entry name" value="PKD"/>
    <property type="match status" value="1"/>
</dbReference>
<accession>A0ABW5J945</accession>
<feature type="signal peptide" evidence="1">
    <location>
        <begin position="1"/>
        <end position="18"/>
    </location>
</feature>
<dbReference type="SMART" id="SM00089">
    <property type="entry name" value="PKD"/>
    <property type="match status" value="2"/>
</dbReference>
<dbReference type="InterPro" id="IPR022409">
    <property type="entry name" value="PKD/Chitinase_dom"/>
</dbReference>
<evidence type="ECO:0000259" key="2">
    <source>
        <dbReference type="SMART" id="SM00089"/>
    </source>
</evidence>
<dbReference type="InterPro" id="IPR035986">
    <property type="entry name" value="PKD_dom_sf"/>
</dbReference>
<evidence type="ECO:0000313" key="4">
    <source>
        <dbReference type="Proteomes" id="UP001597510"/>
    </source>
</evidence>
<dbReference type="SUPFAM" id="SSF49299">
    <property type="entry name" value="PKD domain"/>
    <property type="match status" value="2"/>
</dbReference>
<organism evidence="3 4">
    <name type="scientific">Emticicia soli</name>
    <dbReference type="NCBI Taxonomy" id="2027878"/>
    <lineage>
        <taxon>Bacteria</taxon>
        <taxon>Pseudomonadati</taxon>
        <taxon>Bacteroidota</taxon>
        <taxon>Cytophagia</taxon>
        <taxon>Cytophagales</taxon>
        <taxon>Leadbetterellaceae</taxon>
        <taxon>Emticicia</taxon>
    </lineage>
</organism>